<evidence type="ECO:0000313" key="1">
    <source>
        <dbReference type="EMBL" id="KAH6942067.1"/>
    </source>
</evidence>
<name>A0ACB7T9I2_HYAAI</name>
<dbReference type="Proteomes" id="UP000821845">
    <property type="component" value="Chromosome 10"/>
</dbReference>
<keyword evidence="2" id="KW-1185">Reference proteome</keyword>
<reference evidence="1" key="1">
    <citation type="submission" date="2020-05" db="EMBL/GenBank/DDBJ databases">
        <title>Large-scale comparative analyses of tick genomes elucidate their genetic diversity and vector capacities.</title>
        <authorList>
            <person name="Jia N."/>
            <person name="Wang J."/>
            <person name="Shi W."/>
            <person name="Du L."/>
            <person name="Sun Y."/>
            <person name="Zhan W."/>
            <person name="Jiang J."/>
            <person name="Wang Q."/>
            <person name="Zhang B."/>
            <person name="Ji P."/>
            <person name="Sakyi L.B."/>
            <person name="Cui X."/>
            <person name="Yuan T."/>
            <person name="Jiang B."/>
            <person name="Yang W."/>
            <person name="Lam T.T.-Y."/>
            <person name="Chang Q."/>
            <person name="Ding S."/>
            <person name="Wang X."/>
            <person name="Zhu J."/>
            <person name="Ruan X."/>
            <person name="Zhao L."/>
            <person name="Wei J."/>
            <person name="Que T."/>
            <person name="Du C."/>
            <person name="Cheng J."/>
            <person name="Dai P."/>
            <person name="Han X."/>
            <person name="Huang E."/>
            <person name="Gao Y."/>
            <person name="Liu J."/>
            <person name="Shao H."/>
            <person name="Ye R."/>
            <person name="Li L."/>
            <person name="Wei W."/>
            <person name="Wang X."/>
            <person name="Wang C."/>
            <person name="Yang T."/>
            <person name="Huo Q."/>
            <person name="Li W."/>
            <person name="Guo W."/>
            <person name="Chen H."/>
            <person name="Zhou L."/>
            <person name="Ni X."/>
            <person name="Tian J."/>
            <person name="Zhou Y."/>
            <person name="Sheng Y."/>
            <person name="Liu T."/>
            <person name="Pan Y."/>
            <person name="Xia L."/>
            <person name="Li J."/>
            <person name="Zhao F."/>
            <person name="Cao W."/>
        </authorList>
    </citation>
    <scope>NUCLEOTIDE SEQUENCE</scope>
    <source>
        <strain evidence="1">Hyas-2018</strain>
    </source>
</reference>
<gene>
    <name evidence="1" type="ORF">HPB50_000250</name>
</gene>
<protein>
    <submittedName>
        <fullName evidence="1">Uncharacterized protein</fullName>
    </submittedName>
</protein>
<dbReference type="EMBL" id="CM023490">
    <property type="protein sequence ID" value="KAH6942067.1"/>
    <property type="molecule type" value="Genomic_DNA"/>
</dbReference>
<accession>A0ACB7T9I2</accession>
<comment type="caution">
    <text evidence="1">The sequence shown here is derived from an EMBL/GenBank/DDBJ whole genome shotgun (WGS) entry which is preliminary data.</text>
</comment>
<evidence type="ECO:0000313" key="2">
    <source>
        <dbReference type="Proteomes" id="UP000821845"/>
    </source>
</evidence>
<organism evidence="1 2">
    <name type="scientific">Hyalomma asiaticum</name>
    <name type="common">Tick</name>
    <dbReference type="NCBI Taxonomy" id="266040"/>
    <lineage>
        <taxon>Eukaryota</taxon>
        <taxon>Metazoa</taxon>
        <taxon>Ecdysozoa</taxon>
        <taxon>Arthropoda</taxon>
        <taxon>Chelicerata</taxon>
        <taxon>Arachnida</taxon>
        <taxon>Acari</taxon>
        <taxon>Parasitiformes</taxon>
        <taxon>Ixodida</taxon>
        <taxon>Ixodoidea</taxon>
        <taxon>Ixodidae</taxon>
        <taxon>Hyalomminae</taxon>
        <taxon>Hyalomma</taxon>
    </lineage>
</organism>
<sequence>MTERIRETVSIVREETKILRSDTPVVGSITSVIRDEVQQALHTRQYAPTLTAMPTEVDPAPVTIDVPRHTLIPGGYTIQSEHAGFDIDYRRALMRKRDLWRTPDRRSLFYHCNEAGHIYRECLYQQLGLRGFSISSPRRQATLAYSTTFRSDGTETFTKRPSEKVKAAFFGGEVSGTQKRGRPPIDSVKAASSTRNKDLPPMKSPFKRSDKRSPAATSELDDRLGRGIARVKIRATTFVLIRIVSHARLLAPAHSRYGICEYDEMNNLRDRVVTFST</sequence>
<proteinExistence type="predicted"/>